<dbReference type="VEuPathDB" id="CryptoDB:Cvel_5323"/>
<protein>
    <submittedName>
        <fullName evidence="1">Uncharacterized protein</fullName>
    </submittedName>
</protein>
<dbReference type="EMBL" id="CDMZ01001624">
    <property type="protein sequence ID" value="CEM35347.1"/>
    <property type="molecule type" value="Genomic_DNA"/>
</dbReference>
<dbReference type="AlphaFoldDB" id="A0A0G4GWM7"/>
<sequence length="222" mass="24766">MYYSAATTPAEYGAAAPTQYAAAPQTFPMQASTTPQTFFTQTATPSAQPVYMDAGMPTPTLMQPQYPTAFTAQPQQTAMQMPLQAAPVAAAPTLGAPPQVFSTHGAAQPAYALPFALDGGVASLHTQGMTNEDVLRAMQARDHLRMREVQLRLLQYDVEMQRLQHSMEMTERTHMQMYMNRFGNADPYNLYGRGVAPPRDPQIFFSPSPWQREQIRRMRMQQ</sequence>
<proteinExistence type="predicted"/>
<evidence type="ECO:0000313" key="1">
    <source>
        <dbReference type="EMBL" id="CEM35347.1"/>
    </source>
</evidence>
<accession>A0A0G4GWM7</accession>
<name>A0A0G4GWM7_9ALVE</name>
<reference evidence="1" key="1">
    <citation type="submission" date="2014-11" db="EMBL/GenBank/DDBJ databases">
        <authorList>
            <person name="Otto D Thomas"/>
            <person name="Naeem Raeece"/>
        </authorList>
    </citation>
    <scope>NUCLEOTIDE SEQUENCE</scope>
</reference>
<organism evidence="1">
    <name type="scientific">Chromera velia CCMP2878</name>
    <dbReference type="NCBI Taxonomy" id="1169474"/>
    <lineage>
        <taxon>Eukaryota</taxon>
        <taxon>Sar</taxon>
        <taxon>Alveolata</taxon>
        <taxon>Colpodellida</taxon>
        <taxon>Chromeraceae</taxon>
        <taxon>Chromera</taxon>
    </lineage>
</organism>
<gene>
    <name evidence="1" type="ORF">Cvel_5323</name>
</gene>